<keyword evidence="6" id="KW-0238">DNA-binding</keyword>
<accession>A0AAD4N2W5</accession>
<keyword evidence="3" id="KW-0863">Zinc-finger</keyword>
<evidence type="ECO:0000313" key="12">
    <source>
        <dbReference type="Proteomes" id="UP001201812"/>
    </source>
</evidence>
<dbReference type="Proteomes" id="UP001201812">
    <property type="component" value="Unassembled WGS sequence"/>
</dbReference>
<evidence type="ECO:0000256" key="3">
    <source>
        <dbReference type="ARBA" id="ARBA00022771"/>
    </source>
</evidence>
<dbReference type="CDD" id="cd06960">
    <property type="entry name" value="NR_DBD_HNF4A"/>
    <property type="match status" value="1"/>
</dbReference>
<dbReference type="SMART" id="SM00399">
    <property type="entry name" value="ZnF_C4"/>
    <property type="match status" value="1"/>
</dbReference>
<keyword evidence="12" id="KW-1185">Reference proteome</keyword>
<keyword evidence="4" id="KW-0862">Zinc</keyword>
<feature type="domain" description="Nuclear receptor" evidence="10">
    <location>
        <begin position="8"/>
        <end position="84"/>
    </location>
</feature>
<dbReference type="InterPro" id="IPR049636">
    <property type="entry name" value="HNF4-like_DBD"/>
</dbReference>
<dbReference type="PANTHER" id="PTHR46011">
    <property type="entry name" value="NUCLEAR HORMONE RECEPTOR FAMILY MEMBER NHR-86-RELATED"/>
    <property type="match status" value="1"/>
</dbReference>
<dbReference type="GO" id="GO:0006357">
    <property type="term" value="P:regulation of transcription by RNA polymerase II"/>
    <property type="evidence" value="ECO:0007669"/>
    <property type="project" value="TreeGrafter"/>
</dbReference>
<dbReference type="GO" id="GO:0000978">
    <property type="term" value="F:RNA polymerase II cis-regulatory region sequence-specific DNA binding"/>
    <property type="evidence" value="ECO:0007669"/>
    <property type="project" value="InterPro"/>
</dbReference>
<sequence>MEISAAQTELCKVCGLPSNIFRFGIFCCRACCAFFRRSIAQKKQYECIHNNRCIINQEGMRNACRACRMRRCYDVGMNADELCLPQNDKDDITVGLSLPSISNFSTLQNDSLISPKPYLTAPTREFPILRQLCNHFRSLLRAQKSLYTVENPGIIFTEAVPKPITHLEYMKFENATLTLIHSFLVETKDLFGEFVLEEWTTFTRPIALKYSILHKAFITSQTLTPEGSMRIMTHYGYYMDKDSLKLFFGDSQFVDQRVKFIHVQLREIEAAALCGIMLFEYMHHNGQLNDMALQKKEAFYTEIHANLIESYGLKAAGVRLISIMPFIMDTTETEVVFKELMMMSKIFIPPEPGDNECGKNSIWEKCSGNWE</sequence>
<keyword evidence="8" id="KW-0675">Receptor</keyword>
<reference evidence="11" key="1">
    <citation type="submission" date="2022-01" db="EMBL/GenBank/DDBJ databases">
        <title>Genome Sequence Resource for Two Populations of Ditylenchus destructor, the Migratory Endoparasitic Phytonematode.</title>
        <authorList>
            <person name="Zhang H."/>
            <person name="Lin R."/>
            <person name="Xie B."/>
        </authorList>
    </citation>
    <scope>NUCLEOTIDE SEQUENCE</scope>
    <source>
        <strain evidence="11">BazhouSP</strain>
    </source>
</reference>
<evidence type="ECO:0000256" key="4">
    <source>
        <dbReference type="ARBA" id="ARBA00022833"/>
    </source>
</evidence>
<evidence type="ECO:0000256" key="8">
    <source>
        <dbReference type="ARBA" id="ARBA00023170"/>
    </source>
</evidence>
<keyword evidence="7" id="KW-0804">Transcription</keyword>
<dbReference type="PRINTS" id="PR00047">
    <property type="entry name" value="STROIDFINGER"/>
</dbReference>
<evidence type="ECO:0000313" key="11">
    <source>
        <dbReference type="EMBL" id="KAI1715036.1"/>
    </source>
</evidence>
<evidence type="ECO:0000256" key="2">
    <source>
        <dbReference type="ARBA" id="ARBA00022723"/>
    </source>
</evidence>
<organism evidence="11 12">
    <name type="scientific">Ditylenchus destructor</name>
    <dbReference type="NCBI Taxonomy" id="166010"/>
    <lineage>
        <taxon>Eukaryota</taxon>
        <taxon>Metazoa</taxon>
        <taxon>Ecdysozoa</taxon>
        <taxon>Nematoda</taxon>
        <taxon>Chromadorea</taxon>
        <taxon>Rhabditida</taxon>
        <taxon>Tylenchina</taxon>
        <taxon>Tylenchomorpha</taxon>
        <taxon>Sphaerularioidea</taxon>
        <taxon>Anguinidae</taxon>
        <taxon>Anguininae</taxon>
        <taxon>Ditylenchus</taxon>
    </lineage>
</organism>
<dbReference type="InterPro" id="IPR001628">
    <property type="entry name" value="Znf_hrmn_rcpt"/>
</dbReference>
<evidence type="ECO:0000256" key="6">
    <source>
        <dbReference type="ARBA" id="ARBA00023125"/>
    </source>
</evidence>
<dbReference type="InterPro" id="IPR013088">
    <property type="entry name" value="Znf_NHR/GATA"/>
</dbReference>
<evidence type="ECO:0000256" key="1">
    <source>
        <dbReference type="ARBA" id="ARBA00004123"/>
    </source>
</evidence>
<dbReference type="GO" id="GO:0008270">
    <property type="term" value="F:zinc ion binding"/>
    <property type="evidence" value="ECO:0007669"/>
    <property type="project" value="UniProtKB-KW"/>
</dbReference>
<evidence type="ECO:0000256" key="5">
    <source>
        <dbReference type="ARBA" id="ARBA00023015"/>
    </source>
</evidence>
<evidence type="ECO:0000259" key="10">
    <source>
        <dbReference type="PROSITE" id="PS51030"/>
    </source>
</evidence>
<evidence type="ECO:0000256" key="9">
    <source>
        <dbReference type="ARBA" id="ARBA00023242"/>
    </source>
</evidence>
<dbReference type="SUPFAM" id="SSF57716">
    <property type="entry name" value="Glucocorticoid receptor-like (DNA-binding domain)"/>
    <property type="match status" value="1"/>
</dbReference>
<name>A0AAD4N2W5_9BILA</name>
<keyword evidence="9" id="KW-0539">Nucleus</keyword>
<protein>
    <submittedName>
        <fullName evidence="11">Zinc finger, c4 type (Two domains) domain-containing protein</fullName>
    </submittedName>
</protein>
<dbReference type="AlphaFoldDB" id="A0AAD4N2W5"/>
<dbReference type="GO" id="GO:0005634">
    <property type="term" value="C:nucleus"/>
    <property type="evidence" value="ECO:0007669"/>
    <property type="project" value="UniProtKB-SubCell"/>
</dbReference>
<dbReference type="Gene3D" id="3.30.50.10">
    <property type="entry name" value="Erythroid Transcription Factor GATA-1, subunit A"/>
    <property type="match status" value="1"/>
</dbReference>
<dbReference type="GO" id="GO:0003700">
    <property type="term" value="F:DNA-binding transcription factor activity"/>
    <property type="evidence" value="ECO:0007669"/>
    <property type="project" value="InterPro"/>
</dbReference>
<gene>
    <name evidence="11" type="ORF">DdX_08314</name>
</gene>
<keyword evidence="5" id="KW-0805">Transcription regulation</keyword>
<comment type="subcellular location">
    <subcellularLocation>
        <location evidence="1">Nucleus</location>
    </subcellularLocation>
</comment>
<keyword evidence="2" id="KW-0479">Metal-binding</keyword>
<dbReference type="PROSITE" id="PS51030">
    <property type="entry name" value="NUCLEAR_REC_DBD_2"/>
    <property type="match status" value="1"/>
</dbReference>
<proteinExistence type="predicted"/>
<dbReference type="Pfam" id="PF00105">
    <property type="entry name" value="zf-C4"/>
    <property type="match status" value="1"/>
</dbReference>
<comment type="caution">
    <text evidence="11">The sequence shown here is derived from an EMBL/GenBank/DDBJ whole genome shotgun (WGS) entry which is preliminary data.</text>
</comment>
<dbReference type="EMBL" id="JAKKPZ010000012">
    <property type="protein sequence ID" value="KAI1715036.1"/>
    <property type="molecule type" value="Genomic_DNA"/>
</dbReference>
<dbReference type="PANTHER" id="PTHR46011:SF32">
    <property type="entry name" value="NUCLEAR HORMONE RECEPTOR FAMILY"/>
    <property type="match status" value="1"/>
</dbReference>
<evidence type="ECO:0000256" key="7">
    <source>
        <dbReference type="ARBA" id="ARBA00023163"/>
    </source>
</evidence>